<keyword evidence="1" id="KW-1185">Reference proteome</keyword>
<dbReference type="Proteomes" id="UP000887566">
    <property type="component" value="Unplaced"/>
</dbReference>
<dbReference type="PANTHER" id="PTHR11188">
    <property type="entry name" value="ARRESTIN DOMAIN CONTAINING PROTEIN"/>
    <property type="match status" value="1"/>
</dbReference>
<dbReference type="PANTHER" id="PTHR11188:SF17">
    <property type="entry name" value="FI21816P1"/>
    <property type="match status" value="1"/>
</dbReference>
<sequence>MGRPSKLTKFGSFEVVYKNADKIRLGDVIHGNVELTLSRPLLVQRMTVTFYGEVQYESPQHRVERLQFESQTQELWREPHRSEAGAFLQRGFYVYEFYVGTRMDLPSAFTSSEDCVVRSLVYYCEVRIAESLADDTVIEHIKRKPLQLRAMCSDAPNPRRRGAVLEKDVIYVKNVLDASGCIGATLLLSRRQCKPGHVLFFNVEVLNCFRKLEVYITLVQRAKVCSKVHQQPVFETVTHRLFRIKLGSIKSSEAYKRWIGEQLWIPDTKRIPIDVVNYYGEKIVSLGYSLVLTVRTVVGKSLTLETPLIVRNDIKSASKLSNGTIVSGAATI</sequence>
<protein>
    <submittedName>
        <fullName evidence="2">Arrestin C-terminal-like domain-containing protein</fullName>
    </submittedName>
</protein>
<dbReference type="GO" id="GO:0005737">
    <property type="term" value="C:cytoplasm"/>
    <property type="evidence" value="ECO:0007669"/>
    <property type="project" value="TreeGrafter"/>
</dbReference>
<dbReference type="GO" id="GO:0015031">
    <property type="term" value="P:protein transport"/>
    <property type="evidence" value="ECO:0007669"/>
    <property type="project" value="TreeGrafter"/>
</dbReference>
<evidence type="ECO:0000313" key="2">
    <source>
        <dbReference type="WBParaSite" id="PSAMB.scaffold1306size33179.g12386.t1"/>
    </source>
</evidence>
<accession>A0A914UWW1</accession>
<dbReference type="InterPro" id="IPR014752">
    <property type="entry name" value="Arrestin-like_C"/>
</dbReference>
<reference evidence="2" key="1">
    <citation type="submission" date="2022-11" db="UniProtKB">
        <authorList>
            <consortium name="WormBaseParasite"/>
        </authorList>
    </citation>
    <scope>IDENTIFICATION</scope>
</reference>
<evidence type="ECO:0000313" key="1">
    <source>
        <dbReference type="Proteomes" id="UP000887566"/>
    </source>
</evidence>
<dbReference type="InterPro" id="IPR050357">
    <property type="entry name" value="Arrestin_domain-protein"/>
</dbReference>
<name>A0A914UWW1_9BILA</name>
<dbReference type="AlphaFoldDB" id="A0A914UWW1"/>
<dbReference type="Gene3D" id="2.60.40.640">
    <property type="match status" value="2"/>
</dbReference>
<organism evidence="1 2">
    <name type="scientific">Plectus sambesii</name>
    <dbReference type="NCBI Taxonomy" id="2011161"/>
    <lineage>
        <taxon>Eukaryota</taxon>
        <taxon>Metazoa</taxon>
        <taxon>Ecdysozoa</taxon>
        <taxon>Nematoda</taxon>
        <taxon>Chromadorea</taxon>
        <taxon>Plectida</taxon>
        <taxon>Plectina</taxon>
        <taxon>Plectoidea</taxon>
        <taxon>Plectidae</taxon>
        <taxon>Plectus</taxon>
    </lineage>
</organism>
<proteinExistence type="predicted"/>
<dbReference type="WBParaSite" id="PSAMB.scaffold1306size33179.g12386.t1">
    <property type="protein sequence ID" value="PSAMB.scaffold1306size33179.g12386.t1"/>
    <property type="gene ID" value="PSAMB.scaffold1306size33179.g12386"/>
</dbReference>